<feature type="non-terminal residue" evidence="6">
    <location>
        <position position="1"/>
    </location>
</feature>
<reference evidence="6 7" key="1">
    <citation type="journal article" date="2021" name="Environ. Microbiol.">
        <title>Genetic insights into the dark matter of the mammalian gut microbiota through targeted genome reconstruction.</title>
        <authorList>
            <person name="Lugli G.A."/>
            <person name="Alessandri G."/>
            <person name="Milani C."/>
            <person name="Viappiani A."/>
            <person name="Fontana F."/>
            <person name="Tarracchini C."/>
            <person name="Mancabelli L."/>
            <person name="Argentini C."/>
            <person name="Ruiz L."/>
            <person name="Margolles A."/>
            <person name="van Sinderen D."/>
            <person name="Turroni F."/>
            <person name="Ventura M."/>
        </authorList>
    </citation>
    <scope>NUCLEOTIDE SEQUENCE [LARGE SCALE GENOMIC DNA]</scope>
    <source>
        <strain evidence="6 7">MA1</strain>
    </source>
</reference>
<dbReference type="SUPFAM" id="SSF53850">
    <property type="entry name" value="Periplasmic binding protein-like II"/>
    <property type="match status" value="1"/>
</dbReference>
<feature type="domain" description="Solute-binding protein family 3/N-terminal" evidence="5">
    <location>
        <begin position="70"/>
        <end position="298"/>
    </location>
</feature>
<dbReference type="Pfam" id="PF00497">
    <property type="entry name" value="SBP_bac_3"/>
    <property type="match status" value="1"/>
</dbReference>
<gene>
    <name evidence="6" type="ORF">JS533_012215</name>
</gene>
<keyword evidence="3" id="KW-0732">Signal</keyword>
<dbReference type="RefSeq" id="WP_241514955.1">
    <property type="nucleotide sequence ID" value="NZ_JAFEJT020000073.1"/>
</dbReference>
<accession>A0ABS9VY23</accession>
<dbReference type="PROSITE" id="PS01039">
    <property type="entry name" value="SBP_BACTERIAL_3"/>
    <property type="match status" value="1"/>
</dbReference>
<dbReference type="Proteomes" id="UP000710815">
    <property type="component" value="Unassembled WGS sequence"/>
</dbReference>
<name>A0ABS9VY23_9BIFI</name>
<comment type="subcellular location">
    <subcellularLocation>
        <location evidence="1">Cell envelope</location>
    </subcellularLocation>
</comment>
<evidence type="ECO:0000256" key="3">
    <source>
        <dbReference type="ARBA" id="ARBA00022729"/>
    </source>
</evidence>
<protein>
    <submittedName>
        <fullName evidence="6">Transporter substrate-binding domain-containing protein</fullName>
    </submittedName>
</protein>
<sequence length="318" mass="33139">HLDSPVRGGDMVPHPFAHVQVGDVASRVRRAASAACAAVLLTSPLAGCGVAADGSAGTIAAASGQPLGPTITIGVAADLPGLGYWHDGSYSGFDVDVARYVAKSLGYGSKQIVFIRVGPADRAAALDDGRADIVVAGYAITDDAARHVTFAGPYLEARPAVLVHDDDTSLDDLFATSGTATDVYDRTPSVCAAAGTAMRGRIAARDDVTLSGYDTYGQCMTALMAGTVDAVAGDDATLPGLARHRRESYRMVADDRDDDVLRYGIAVRHGYDELANKIAAALRTMIGDGSWRQYVDDDLVPLGYDTAQDLPAKDVAVH</sequence>
<evidence type="ECO:0000256" key="2">
    <source>
        <dbReference type="ARBA" id="ARBA00010333"/>
    </source>
</evidence>
<keyword evidence="7" id="KW-1185">Reference proteome</keyword>
<evidence type="ECO:0000313" key="6">
    <source>
        <dbReference type="EMBL" id="MCH9277019.1"/>
    </source>
</evidence>
<dbReference type="InterPro" id="IPR018313">
    <property type="entry name" value="SBP_3_CS"/>
</dbReference>
<proteinExistence type="inferred from homology"/>
<evidence type="ECO:0000256" key="1">
    <source>
        <dbReference type="ARBA" id="ARBA00004196"/>
    </source>
</evidence>
<reference evidence="6 7" key="2">
    <citation type="journal article" date="2021" name="Syst. Appl. Microbiol.">
        <title>Phylogenetic classification of ten novel species belonging to the genus Bifidobacterium comprising B. phasiani sp. nov., B. pongonis sp. nov., B. saguinibicoloris sp. nov., B. colobi sp. nov., B. simiiventris sp. nov., B. santillanense sp. nov., B. miconis sp. nov., B. amazonense sp. nov., B. pluvialisilvae sp. nov., and B. miconisargentati sp. nov.</title>
        <authorList>
            <person name="Lugli G.A."/>
            <person name="Calvete-Torre I."/>
            <person name="Alessandri G."/>
            <person name="Milani C."/>
            <person name="Turroni F."/>
            <person name="Laiolo P."/>
            <person name="Ossiprandi M.C."/>
            <person name="Margolles A."/>
            <person name="Ruiz L."/>
            <person name="Ventura M."/>
        </authorList>
    </citation>
    <scope>NUCLEOTIDE SEQUENCE [LARGE SCALE GENOMIC DNA]</scope>
    <source>
        <strain evidence="6 7">MA1</strain>
    </source>
</reference>
<comment type="similarity">
    <text evidence="2 4">Belongs to the bacterial solute-binding protein 3 family.</text>
</comment>
<dbReference type="SMART" id="SM00062">
    <property type="entry name" value="PBPb"/>
    <property type="match status" value="1"/>
</dbReference>
<dbReference type="Gene3D" id="3.40.190.10">
    <property type="entry name" value="Periplasmic binding protein-like II"/>
    <property type="match status" value="2"/>
</dbReference>
<dbReference type="PANTHER" id="PTHR35936:SF17">
    <property type="entry name" value="ARGININE-BINDING EXTRACELLULAR PROTEIN ARTP"/>
    <property type="match status" value="1"/>
</dbReference>
<evidence type="ECO:0000259" key="5">
    <source>
        <dbReference type="SMART" id="SM00062"/>
    </source>
</evidence>
<evidence type="ECO:0000256" key="4">
    <source>
        <dbReference type="RuleBase" id="RU003744"/>
    </source>
</evidence>
<comment type="caution">
    <text evidence="6">The sequence shown here is derived from an EMBL/GenBank/DDBJ whole genome shotgun (WGS) entry which is preliminary data.</text>
</comment>
<evidence type="ECO:0000313" key="7">
    <source>
        <dbReference type="Proteomes" id="UP000710815"/>
    </source>
</evidence>
<dbReference type="EMBL" id="JAFEJT020000073">
    <property type="protein sequence ID" value="MCH9277019.1"/>
    <property type="molecule type" value="Genomic_DNA"/>
</dbReference>
<dbReference type="PANTHER" id="PTHR35936">
    <property type="entry name" value="MEMBRANE-BOUND LYTIC MUREIN TRANSGLYCOSYLASE F"/>
    <property type="match status" value="1"/>
</dbReference>
<dbReference type="InterPro" id="IPR001638">
    <property type="entry name" value="Solute-binding_3/MltF_N"/>
</dbReference>
<organism evidence="6 7">
    <name type="scientific">Bifidobacterium amazonense</name>
    <dbReference type="NCBI Taxonomy" id="2809027"/>
    <lineage>
        <taxon>Bacteria</taxon>
        <taxon>Bacillati</taxon>
        <taxon>Actinomycetota</taxon>
        <taxon>Actinomycetes</taxon>
        <taxon>Bifidobacteriales</taxon>
        <taxon>Bifidobacteriaceae</taxon>
        <taxon>Bifidobacterium</taxon>
    </lineage>
</organism>